<dbReference type="FunFam" id="3.30.300.20:FF:000001">
    <property type="entry name" value="30S ribosomal protein S3"/>
    <property type="match status" value="1"/>
</dbReference>
<dbReference type="AlphaFoldDB" id="A0A2H0VBH4"/>
<evidence type="ECO:0000256" key="3">
    <source>
        <dbReference type="ARBA" id="ARBA00022884"/>
    </source>
</evidence>
<reference evidence="11" key="1">
    <citation type="submission" date="2017-09" db="EMBL/GenBank/DDBJ databases">
        <title>Depth-based differentiation of microbial function through sediment-hosted aquifers and enrichment of novel symbionts in the deep terrestrial subsurface.</title>
        <authorList>
            <person name="Probst A.J."/>
            <person name="Ladd B."/>
            <person name="Jarett J.K."/>
            <person name="Geller-Mcgrath D.E."/>
            <person name="Sieber C.M.K."/>
            <person name="Emerson J.B."/>
            <person name="Anantharaman K."/>
            <person name="Thomas B.C."/>
            <person name="Malmstrom R."/>
            <person name="Stieglmeier M."/>
            <person name="Klingl A."/>
            <person name="Woyke T."/>
            <person name="Ryan C.M."/>
            <person name="Banfield J.F."/>
        </authorList>
    </citation>
    <scope>NUCLEOTIDE SEQUENCE [LARGE SCALE GENOMIC DNA]</scope>
</reference>
<dbReference type="CDD" id="cd02412">
    <property type="entry name" value="KH-II_30S_S3"/>
    <property type="match status" value="1"/>
</dbReference>
<dbReference type="InterPro" id="IPR036419">
    <property type="entry name" value="Ribosomal_S3_C_sf"/>
</dbReference>
<dbReference type="PROSITE" id="PS50084">
    <property type="entry name" value="KH_TYPE_1"/>
    <property type="match status" value="1"/>
</dbReference>
<dbReference type="InterPro" id="IPR009019">
    <property type="entry name" value="KH_sf_prok-type"/>
</dbReference>
<sequence length="225" mass="25172">MGHKINPTSFRINITESWRSRWFARGSGYAKQLQEDVQIREYLEKHLKKAGLVRVDIERLNDGSITVIVKTTKPGLIIGKGGAGIEDLKKKVKQKLKIKQELKVNIEEVRDINLQSQVIANSIAEQLERRVAFRRLMKQSLEQVMNAGALGAKVSVNGRLNGADIARTEHLSSGKIPLHTMRADIDFARSTAFTTYGTVGVKVWIYKGDVFEDRKAGAEVKESAT</sequence>
<dbReference type="InterPro" id="IPR004087">
    <property type="entry name" value="KH_dom"/>
</dbReference>
<dbReference type="Gene3D" id="3.30.300.20">
    <property type="match status" value="1"/>
</dbReference>
<keyword evidence="2 8" id="KW-0699">rRNA-binding</keyword>
<dbReference type="PANTHER" id="PTHR11760:SF19">
    <property type="entry name" value="SMALL RIBOSOMAL SUBUNIT PROTEIN US3C"/>
    <property type="match status" value="1"/>
</dbReference>
<dbReference type="EMBL" id="PFAK01000016">
    <property type="protein sequence ID" value="PIR96452.1"/>
    <property type="molecule type" value="Genomic_DNA"/>
</dbReference>
<feature type="domain" description="KH type-2" evidence="9">
    <location>
        <begin position="39"/>
        <end position="110"/>
    </location>
</feature>
<keyword evidence="5 8" id="KW-0687">Ribonucleoprotein</keyword>
<dbReference type="InterPro" id="IPR005704">
    <property type="entry name" value="Ribosomal_uS3_bac-typ"/>
</dbReference>
<dbReference type="SUPFAM" id="SSF54814">
    <property type="entry name" value="Prokaryotic type KH domain (KH-domain type II)"/>
    <property type="match status" value="1"/>
</dbReference>
<evidence type="ECO:0000256" key="4">
    <source>
        <dbReference type="ARBA" id="ARBA00022980"/>
    </source>
</evidence>
<evidence type="ECO:0000313" key="11">
    <source>
        <dbReference type="Proteomes" id="UP000230922"/>
    </source>
</evidence>
<dbReference type="Proteomes" id="UP000230922">
    <property type="component" value="Unassembled WGS sequence"/>
</dbReference>
<accession>A0A2H0VBH4</accession>
<evidence type="ECO:0000256" key="1">
    <source>
        <dbReference type="ARBA" id="ARBA00010761"/>
    </source>
</evidence>
<dbReference type="NCBIfam" id="TIGR01009">
    <property type="entry name" value="rpsC_bact"/>
    <property type="match status" value="1"/>
</dbReference>
<dbReference type="GO" id="GO:0022627">
    <property type="term" value="C:cytosolic small ribosomal subunit"/>
    <property type="evidence" value="ECO:0007669"/>
    <property type="project" value="TreeGrafter"/>
</dbReference>
<evidence type="ECO:0000256" key="5">
    <source>
        <dbReference type="ARBA" id="ARBA00023274"/>
    </source>
</evidence>
<dbReference type="HAMAP" id="MF_01309_B">
    <property type="entry name" value="Ribosomal_uS3_B"/>
    <property type="match status" value="1"/>
</dbReference>
<comment type="caution">
    <text evidence="10">The sequence shown here is derived from an EMBL/GenBank/DDBJ whole genome shotgun (WGS) entry which is preliminary data.</text>
</comment>
<protein>
    <recommendedName>
        <fullName evidence="7 8">Small ribosomal subunit protein uS3</fullName>
    </recommendedName>
</protein>
<dbReference type="PANTHER" id="PTHR11760">
    <property type="entry name" value="30S/40S RIBOSOMAL PROTEIN S3"/>
    <property type="match status" value="1"/>
</dbReference>
<gene>
    <name evidence="8" type="primary">rpsC</name>
    <name evidence="10" type="ORF">COT92_01020</name>
</gene>
<evidence type="ECO:0000313" key="10">
    <source>
        <dbReference type="EMBL" id="PIR96452.1"/>
    </source>
</evidence>
<comment type="function">
    <text evidence="6 8">Binds the lower part of the 30S subunit head. Binds mRNA in the 70S ribosome, positioning it for translation.</text>
</comment>
<dbReference type="GO" id="GO:0003729">
    <property type="term" value="F:mRNA binding"/>
    <property type="evidence" value="ECO:0007669"/>
    <property type="project" value="UniProtKB-UniRule"/>
</dbReference>
<dbReference type="PROSITE" id="PS50823">
    <property type="entry name" value="KH_TYPE_2"/>
    <property type="match status" value="1"/>
</dbReference>
<dbReference type="InterPro" id="IPR004044">
    <property type="entry name" value="KH_dom_type_2"/>
</dbReference>
<dbReference type="Gene3D" id="3.30.1140.32">
    <property type="entry name" value="Ribosomal protein S3, C-terminal domain"/>
    <property type="match status" value="1"/>
</dbReference>
<evidence type="ECO:0000256" key="7">
    <source>
        <dbReference type="ARBA" id="ARBA00035257"/>
    </source>
</evidence>
<comment type="similarity">
    <text evidence="1 8">Belongs to the universal ribosomal protein uS3 family.</text>
</comment>
<evidence type="ECO:0000259" key="9">
    <source>
        <dbReference type="PROSITE" id="PS50823"/>
    </source>
</evidence>
<dbReference type="GO" id="GO:0003735">
    <property type="term" value="F:structural constituent of ribosome"/>
    <property type="evidence" value="ECO:0007669"/>
    <property type="project" value="InterPro"/>
</dbReference>
<dbReference type="Pfam" id="PF07650">
    <property type="entry name" value="KH_2"/>
    <property type="match status" value="1"/>
</dbReference>
<comment type="subunit">
    <text evidence="8">Part of the 30S ribosomal subunit. Forms a tight complex with proteins S10 and S14.</text>
</comment>
<dbReference type="GO" id="GO:0006412">
    <property type="term" value="P:translation"/>
    <property type="evidence" value="ECO:0007669"/>
    <property type="project" value="UniProtKB-UniRule"/>
</dbReference>
<evidence type="ECO:0000256" key="6">
    <source>
        <dbReference type="ARBA" id="ARBA00024998"/>
    </source>
</evidence>
<keyword evidence="4 8" id="KW-0689">Ribosomal protein</keyword>
<evidence type="ECO:0000256" key="2">
    <source>
        <dbReference type="ARBA" id="ARBA00022730"/>
    </source>
</evidence>
<dbReference type="GO" id="GO:0019843">
    <property type="term" value="F:rRNA binding"/>
    <property type="evidence" value="ECO:0007669"/>
    <property type="project" value="UniProtKB-UniRule"/>
</dbReference>
<name>A0A2H0VBH4_9BACT</name>
<dbReference type="InterPro" id="IPR015946">
    <property type="entry name" value="KH_dom-like_a/b"/>
</dbReference>
<dbReference type="Pfam" id="PF00189">
    <property type="entry name" value="Ribosomal_S3_C"/>
    <property type="match status" value="1"/>
</dbReference>
<keyword evidence="3 8" id="KW-0694">RNA-binding</keyword>
<proteinExistence type="inferred from homology"/>
<dbReference type="SMART" id="SM00322">
    <property type="entry name" value="KH"/>
    <property type="match status" value="1"/>
</dbReference>
<dbReference type="InterPro" id="IPR057258">
    <property type="entry name" value="Ribosomal_uS3"/>
</dbReference>
<organism evidence="10 11">
    <name type="scientific">Candidatus Doudnabacteria bacterium CG10_big_fil_rev_8_21_14_0_10_42_18</name>
    <dbReference type="NCBI Taxonomy" id="1974552"/>
    <lineage>
        <taxon>Bacteria</taxon>
        <taxon>Candidatus Doudnaibacteriota</taxon>
    </lineage>
</organism>
<dbReference type="InterPro" id="IPR001351">
    <property type="entry name" value="Ribosomal_uS3_C"/>
</dbReference>
<evidence type="ECO:0000256" key="8">
    <source>
        <dbReference type="HAMAP-Rule" id="MF_01309"/>
    </source>
</evidence>
<dbReference type="SUPFAM" id="SSF54821">
    <property type="entry name" value="Ribosomal protein S3 C-terminal domain"/>
    <property type="match status" value="1"/>
</dbReference>